<sequence length="762" mass="83047">MSFLDSVTAFLPLGKKEEQIEYFFAINIGVEKAQAALWSIQDRQLKILEIASEQYPSSVIAQGSHQEIVAICDKLLDAVVGLKEIEPQKILFGVPYSWILDDNLKDEYLKVLRSLVKELELTPMAYVATSRALTYFLEYQEGVPTTAILVGFEKSHLSVTVVRAGKLDGVKIVERGENAGADIEKALLTFTDVETLPSRILIYGHEALDLKGHLLSFSWMSKLSFLHFPKIEVLNDDVEIKSVCLAGGSEIQSGVKFVEQPIQQTKVESKPSHPIAAHEEKEAAGEDSGSVDKTEIPADRVGAFNEKEVVSGEDFGFMAGDVSGQIKEEDEMKEDAVIPVEESLSEIEDFEFQPQSPAPQRHEAMNASKEGSRIKKRIKFGSLVPKNLTAVLVLIGIISIIALAGGAYLILPKAEVKVFVEPKILEKDATVIADPNQKTINEEGKIIPGQIIETEVSGSAKDQASGKRKVGDPAKGTVVIINNTSGGQNFSAGTILTSASGIKFKLDNTASVSATLLDSDSKSKVTAMVTALEIGADGNISSETNLTVGNFSSSQFVAKAQGNFSGGNSKEVAVVSDGDQKRLLASLASDLRKQAQQKLQEKLSGQKILEEALSETIVSKSYNKNINDTANEFSLNMKIRYKGTAFEDKDLRLIVSKLVDTQVPDGFMLDISGTETQADVSKLEKDGKLVFLAKFKAKMLPSIDTEKIKNQIKFKTPQEAENLIKGMNNVLGSEIKITPSLPKMLERIPYFSKNIQVEVGLK</sequence>
<name>A0A0G0T4T7_9BACT</name>
<keyword evidence="2" id="KW-0472">Membrane</keyword>
<evidence type="ECO:0000256" key="2">
    <source>
        <dbReference type="SAM" id="Phobius"/>
    </source>
</evidence>
<feature type="region of interest" description="Disordered" evidence="1">
    <location>
        <begin position="266"/>
        <end position="293"/>
    </location>
</feature>
<organism evidence="3 4">
    <name type="scientific">Candidatus Daviesbacteria bacterium GW2011_GWC2_40_12</name>
    <dbReference type="NCBI Taxonomy" id="1618431"/>
    <lineage>
        <taxon>Bacteria</taxon>
        <taxon>Candidatus Daviesiibacteriota</taxon>
    </lineage>
</organism>
<protein>
    <submittedName>
        <fullName evidence="3">Uncharacterized protein</fullName>
    </submittedName>
</protein>
<gene>
    <name evidence="3" type="ORF">UT77_C0004G0084</name>
</gene>
<dbReference type="AlphaFoldDB" id="A0A0G0T4T7"/>
<proteinExistence type="predicted"/>
<dbReference type="EMBL" id="LBYB01000004">
    <property type="protein sequence ID" value="KKR42100.1"/>
    <property type="molecule type" value="Genomic_DNA"/>
</dbReference>
<keyword evidence="2" id="KW-1133">Transmembrane helix</keyword>
<evidence type="ECO:0000256" key="1">
    <source>
        <dbReference type="SAM" id="MobiDB-lite"/>
    </source>
</evidence>
<dbReference type="Proteomes" id="UP000034881">
    <property type="component" value="Unassembled WGS sequence"/>
</dbReference>
<comment type="caution">
    <text evidence="3">The sequence shown here is derived from an EMBL/GenBank/DDBJ whole genome shotgun (WGS) entry which is preliminary data.</text>
</comment>
<reference evidence="3 4" key="1">
    <citation type="journal article" date="2015" name="Nature">
        <title>rRNA introns, odd ribosomes, and small enigmatic genomes across a large radiation of phyla.</title>
        <authorList>
            <person name="Brown C.T."/>
            <person name="Hug L.A."/>
            <person name="Thomas B.C."/>
            <person name="Sharon I."/>
            <person name="Castelle C.J."/>
            <person name="Singh A."/>
            <person name="Wilkins M.J."/>
            <person name="Williams K.H."/>
            <person name="Banfield J.F."/>
        </authorList>
    </citation>
    <scope>NUCLEOTIDE SEQUENCE [LARGE SCALE GENOMIC DNA]</scope>
</reference>
<feature type="compositionally biased region" description="Basic and acidic residues" evidence="1">
    <location>
        <begin position="267"/>
        <end position="293"/>
    </location>
</feature>
<evidence type="ECO:0000313" key="4">
    <source>
        <dbReference type="Proteomes" id="UP000034881"/>
    </source>
</evidence>
<feature type="transmembrane region" description="Helical" evidence="2">
    <location>
        <begin position="388"/>
        <end position="411"/>
    </location>
</feature>
<keyword evidence="2" id="KW-0812">Transmembrane</keyword>
<evidence type="ECO:0000313" key="3">
    <source>
        <dbReference type="EMBL" id="KKR42100.1"/>
    </source>
</evidence>
<accession>A0A0G0T4T7</accession>